<accession>A0A7J8C2Q3</accession>
<dbReference type="AlphaFoldDB" id="A0A7J8C2Q3"/>
<dbReference type="Proteomes" id="UP000593571">
    <property type="component" value="Unassembled WGS sequence"/>
</dbReference>
<comment type="caution">
    <text evidence="2">The sequence shown here is derived from an EMBL/GenBank/DDBJ whole genome shotgun (WGS) entry which is preliminary data.</text>
</comment>
<gene>
    <name evidence="2" type="ORF">HJG63_009461</name>
</gene>
<dbReference type="EMBL" id="JACASE010000015">
    <property type="protein sequence ID" value="KAF6405151.1"/>
    <property type="molecule type" value="Genomic_DNA"/>
</dbReference>
<evidence type="ECO:0000313" key="3">
    <source>
        <dbReference type="Proteomes" id="UP000593571"/>
    </source>
</evidence>
<name>A0A7J8C2Q3_ROUAE</name>
<keyword evidence="3" id="KW-1185">Reference proteome</keyword>
<evidence type="ECO:0000256" key="1">
    <source>
        <dbReference type="SAM" id="MobiDB-lite"/>
    </source>
</evidence>
<organism evidence="2 3">
    <name type="scientific">Rousettus aegyptiacus</name>
    <name type="common">Egyptian fruit bat</name>
    <name type="synonym">Pteropus aegyptiacus</name>
    <dbReference type="NCBI Taxonomy" id="9407"/>
    <lineage>
        <taxon>Eukaryota</taxon>
        <taxon>Metazoa</taxon>
        <taxon>Chordata</taxon>
        <taxon>Craniata</taxon>
        <taxon>Vertebrata</taxon>
        <taxon>Euteleostomi</taxon>
        <taxon>Mammalia</taxon>
        <taxon>Eutheria</taxon>
        <taxon>Laurasiatheria</taxon>
        <taxon>Chiroptera</taxon>
        <taxon>Yinpterochiroptera</taxon>
        <taxon>Pteropodoidea</taxon>
        <taxon>Pteropodidae</taxon>
        <taxon>Rousettinae</taxon>
        <taxon>Rousettus</taxon>
    </lineage>
</organism>
<proteinExistence type="predicted"/>
<feature type="region of interest" description="Disordered" evidence="1">
    <location>
        <begin position="161"/>
        <end position="197"/>
    </location>
</feature>
<evidence type="ECO:0000313" key="2">
    <source>
        <dbReference type="EMBL" id="KAF6405151.1"/>
    </source>
</evidence>
<protein>
    <submittedName>
        <fullName evidence="2">Uncharacterized protein</fullName>
    </submittedName>
</protein>
<reference evidence="2 3" key="1">
    <citation type="journal article" date="2020" name="Nature">
        <title>Six reference-quality genomes reveal evolution of bat adaptations.</title>
        <authorList>
            <person name="Jebb D."/>
            <person name="Huang Z."/>
            <person name="Pippel M."/>
            <person name="Hughes G.M."/>
            <person name="Lavrichenko K."/>
            <person name="Devanna P."/>
            <person name="Winkler S."/>
            <person name="Jermiin L.S."/>
            <person name="Skirmuntt E.C."/>
            <person name="Katzourakis A."/>
            <person name="Burkitt-Gray L."/>
            <person name="Ray D.A."/>
            <person name="Sullivan K.A.M."/>
            <person name="Roscito J.G."/>
            <person name="Kirilenko B.M."/>
            <person name="Davalos L.M."/>
            <person name="Corthals A.P."/>
            <person name="Power M.L."/>
            <person name="Jones G."/>
            <person name="Ransome R.D."/>
            <person name="Dechmann D.K.N."/>
            <person name="Locatelli A.G."/>
            <person name="Puechmaille S.J."/>
            <person name="Fedrigo O."/>
            <person name="Jarvis E.D."/>
            <person name="Hiller M."/>
            <person name="Vernes S.C."/>
            <person name="Myers E.W."/>
            <person name="Teeling E.C."/>
        </authorList>
    </citation>
    <scope>NUCLEOTIDE SEQUENCE [LARGE SCALE GENOMIC DNA]</scope>
    <source>
        <strain evidence="2">MRouAeg1</strain>
        <tissue evidence="2">Muscle</tissue>
    </source>
</reference>
<sequence length="197" mass="19689">MIQSTTIKEISAIGAGREGIRDPSGCCGSHTGSARPVLGRWGQGGIRGCGGLAQPLPPTPADRGPRHEAPSGGLRVLTAPQHLLAVRAGVIIGLIGHPFPGGLCSSGSVSHPGPAARAAGGGGCPRPVGCGVTPACSVQCARGLLRTHQRHPAPHLTCEDPCDLAPTSDLGSATPHGPSSQSRVPSGASLNEPRPFS</sequence>